<dbReference type="InterPro" id="IPR000073">
    <property type="entry name" value="AB_hydrolase_1"/>
</dbReference>
<comment type="caution">
    <text evidence="3">The sequence shown here is derived from an EMBL/GenBank/DDBJ whole genome shotgun (WGS) entry which is preliminary data.</text>
</comment>
<dbReference type="OrthoDB" id="9767934at2"/>
<dbReference type="InterPro" id="IPR051321">
    <property type="entry name" value="PHA/PHB_synthase"/>
</dbReference>
<feature type="region of interest" description="Disordered" evidence="1">
    <location>
        <begin position="36"/>
        <end position="77"/>
    </location>
</feature>
<accession>A0A5C8PLR5</accession>
<gene>
    <name evidence="3" type="ORF">FHP25_16615</name>
</gene>
<dbReference type="Pfam" id="PF00561">
    <property type="entry name" value="Abhydrolase_1"/>
    <property type="match status" value="1"/>
</dbReference>
<dbReference type="InterPro" id="IPR029058">
    <property type="entry name" value="AB_hydrolase_fold"/>
</dbReference>
<feature type="domain" description="AB hydrolase-1" evidence="2">
    <location>
        <begin position="169"/>
        <end position="413"/>
    </location>
</feature>
<dbReference type="PROSITE" id="PS51257">
    <property type="entry name" value="PROKAR_LIPOPROTEIN"/>
    <property type="match status" value="1"/>
</dbReference>
<dbReference type="PANTHER" id="PTHR36837">
    <property type="entry name" value="POLY(3-HYDROXYALKANOATE) POLYMERASE SUBUNIT PHAC"/>
    <property type="match status" value="1"/>
</dbReference>
<dbReference type="AlphaFoldDB" id="A0A5C8PLR5"/>
<proteinExistence type="predicted"/>
<feature type="compositionally biased region" description="Low complexity" evidence="1">
    <location>
        <begin position="50"/>
        <end position="77"/>
    </location>
</feature>
<reference evidence="3 4" key="1">
    <citation type="submission" date="2019-06" db="EMBL/GenBank/DDBJ databases">
        <title>New taxonomy in bacterial strain CC-CFT640, isolated from vineyard.</title>
        <authorList>
            <person name="Lin S.-Y."/>
            <person name="Tsai C.-F."/>
            <person name="Young C.-C."/>
        </authorList>
    </citation>
    <scope>NUCLEOTIDE SEQUENCE [LARGE SCALE GENOMIC DNA]</scope>
    <source>
        <strain evidence="3 4">CC-CFT640</strain>
    </source>
</reference>
<name>A0A5C8PLR5_9HYPH</name>
<evidence type="ECO:0000256" key="1">
    <source>
        <dbReference type="SAM" id="MobiDB-lite"/>
    </source>
</evidence>
<dbReference type="PANTHER" id="PTHR36837:SF2">
    <property type="entry name" value="POLY(3-HYDROXYALKANOATE) POLYMERASE SUBUNIT PHAC"/>
    <property type="match status" value="1"/>
</dbReference>
<evidence type="ECO:0000313" key="4">
    <source>
        <dbReference type="Proteomes" id="UP000321638"/>
    </source>
</evidence>
<evidence type="ECO:0000259" key="2">
    <source>
        <dbReference type="Pfam" id="PF00561"/>
    </source>
</evidence>
<dbReference type="SUPFAM" id="SSF53474">
    <property type="entry name" value="alpha/beta-Hydrolases"/>
    <property type="match status" value="1"/>
</dbReference>
<dbReference type="Gene3D" id="3.40.50.1820">
    <property type="entry name" value="alpha/beta hydrolase"/>
    <property type="match status" value="1"/>
</dbReference>
<sequence>MRDNATVPATPRQGPRPLPLHLLTALQTWGSCELGLTPSNGGLPRSNPDPAAGQPSASPNPAASPDPTAIRLSPPAEAAADPAAFRAALRREILRRLDQLAAGVLAYRQHPAQRPLDDPPPIWHEGATCLRDVGAASGVSAAADAVPIVVAPSLINRWQVLDLAPGKSFVRALAAEGFRPLIVDWGTPGPAERDLDAAGCVERLARALDYVVATRGRPIPVLGYCMGGTLTVALAAIRPQSVSALAALAAPWDFHADRTGQGLLVSVGPALAEMARAAGELPIDLIQTLFYSLDPWLVVNKFLRFAAMDMTSDAARDFVLLEDWLNDGAPLPGQVAHDCLIGWYGDNLTGKGLWMVGGQPVRPRAIATPALVVIPGSDRIVPPLSAAGLVGQDGLPNARRLDLPLGHIGMMVGSSAAKRCWRPVVDWLRDRHLGHMAATSVQDASSRAQ</sequence>
<protein>
    <submittedName>
        <fullName evidence="3">Alpha/beta fold hydrolase</fullName>
    </submittedName>
</protein>
<dbReference type="EMBL" id="VDUZ01000018">
    <property type="protein sequence ID" value="TXL74395.1"/>
    <property type="molecule type" value="Genomic_DNA"/>
</dbReference>
<dbReference type="Proteomes" id="UP000321638">
    <property type="component" value="Unassembled WGS sequence"/>
</dbReference>
<keyword evidence="3" id="KW-0378">Hydrolase</keyword>
<organism evidence="3 4">
    <name type="scientific">Vineibacter terrae</name>
    <dbReference type="NCBI Taxonomy" id="2586908"/>
    <lineage>
        <taxon>Bacteria</taxon>
        <taxon>Pseudomonadati</taxon>
        <taxon>Pseudomonadota</taxon>
        <taxon>Alphaproteobacteria</taxon>
        <taxon>Hyphomicrobiales</taxon>
        <taxon>Vineibacter</taxon>
    </lineage>
</organism>
<dbReference type="GO" id="GO:0016787">
    <property type="term" value="F:hydrolase activity"/>
    <property type="evidence" value="ECO:0007669"/>
    <property type="project" value="UniProtKB-KW"/>
</dbReference>
<evidence type="ECO:0000313" key="3">
    <source>
        <dbReference type="EMBL" id="TXL74395.1"/>
    </source>
</evidence>
<keyword evidence="4" id="KW-1185">Reference proteome</keyword>